<dbReference type="PROSITE" id="PS50297">
    <property type="entry name" value="ANK_REP_REGION"/>
    <property type="match status" value="2"/>
</dbReference>
<dbReference type="Proteomes" id="UP000694844">
    <property type="component" value="Chromosome 5"/>
</dbReference>
<feature type="domain" description="SOCS box" evidence="4">
    <location>
        <begin position="189"/>
        <end position="235"/>
    </location>
</feature>
<dbReference type="InterPro" id="IPR036770">
    <property type="entry name" value="Ankyrin_rpt-contain_sf"/>
</dbReference>
<gene>
    <name evidence="6" type="primary">LOC111133750</name>
</gene>
<evidence type="ECO:0000313" key="5">
    <source>
        <dbReference type="Proteomes" id="UP000694844"/>
    </source>
</evidence>
<reference evidence="6" key="1">
    <citation type="submission" date="2025-08" db="UniProtKB">
        <authorList>
            <consortium name="RefSeq"/>
        </authorList>
    </citation>
    <scope>IDENTIFICATION</scope>
    <source>
        <tissue evidence="6">Whole sample</tissue>
    </source>
</reference>
<organism evidence="5 6">
    <name type="scientific">Crassostrea virginica</name>
    <name type="common">Eastern oyster</name>
    <dbReference type="NCBI Taxonomy" id="6565"/>
    <lineage>
        <taxon>Eukaryota</taxon>
        <taxon>Metazoa</taxon>
        <taxon>Spiralia</taxon>
        <taxon>Lophotrochozoa</taxon>
        <taxon>Mollusca</taxon>
        <taxon>Bivalvia</taxon>
        <taxon>Autobranchia</taxon>
        <taxon>Pteriomorphia</taxon>
        <taxon>Ostreida</taxon>
        <taxon>Ostreoidea</taxon>
        <taxon>Ostreidae</taxon>
        <taxon>Crassostrea</taxon>
    </lineage>
</organism>
<dbReference type="SMART" id="SM00969">
    <property type="entry name" value="SOCS_box"/>
    <property type="match status" value="1"/>
</dbReference>
<dbReference type="KEGG" id="cvn:111133750"/>
<evidence type="ECO:0000256" key="1">
    <source>
        <dbReference type="ARBA" id="ARBA00022737"/>
    </source>
</evidence>
<dbReference type="PANTHER" id="PTHR24171">
    <property type="entry name" value="ANKYRIN REPEAT DOMAIN-CONTAINING PROTEIN 39-RELATED"/>
    <property type="match status" value="1"/>
</dbReference>
<keyword evidence="5" id="KW-1185">Reference proteome</keyword>
<accession>A0A8B8EES7</accession>
<dbReference type="GeneID" id="111133750"/>
<dbReference type="AlphaFoldDB" id="A0A8B8EES7"/>
<keyword evidence="2 3" id="KW-0040">ANK repeat</keyword>
<evidence type="ECO:0000256" key="3">
    <source>
        <dbReference type="PROSITE-ProRule" id="PRU00023"/>
    </source>
</evidence>
<dbReference type="InterPro" id="IPR036036">
    <property type="entry name" value="SOCS_box-like_dom_sf"/>
</dbReference>
<dbReference type="PANTHER" id="PTHR24171:SF10">
    <property type="entry name" value="ANKYRIN REPEAT DOMAIN-CONTAINING PROTEIN 29-LIKE"/>
    <property type="match status" value="1"/>
</dbReference>
<name>A0A8B8EES7_CRAVI</name>
<dbReference type="PRINTS" id="PR01415">
    <property type="entry name" value="ANKYRIN"/>
</dbReference>
<sequence>MTLLLSVVQNNFTHSALCLLKEERHLPVNAVDQKGNTPLHYAVKMKNLTLIKALLSAGFDVNARKQYSLLTPLHIAVTVSESFQEFVEIFQTLLSQNCDLNYQGIGTMETPLYRAINMDKTEIAELLLIAGADPNLSNPFGVSCLRKSMQKKNSRITEILLLCGLNKKKEMSNINKQYSFDREINEKVDLAYLLQKTNPNTLQQCCRDVIRRSFTVNLSIGLQRLDIPRSIKKYILLSDVSQYYKFLDIGPK</sequence>
<evidence type="ECO:0000256" key="2">
    <source>
        <dbReference type="ARBA" id="ARBA00023043"/>
    </source>
</evidence>
<dbReference type="Pfam" id="PF00023">
    <property type="entry name" value="Ank"/>
    <property type="match status" value="1"/>
</dbReference>
<dbReference type="Pfam" id="PF13857">
    <property type="entry name" value="Ank_5"/>
    <property type="match status" value="1"/>
</dbReference>
<dbReference type="Gene3D" id="1.25.40.20">
    <property type="entry name" value="Ankyrin repeat-containing domain"/>
    <property type="match status" value="1"/>
</dbReference>
<dbReference type="OrthoDB" id="194358at2759"/>
<evidence type="ECO:0000259" key="4">
    <source>
        <dbReference type="PROSITE" id="PS50225"/>
    </source>
</evidence>
<dbReference type="SUPFAM" id="SSF158235">
    <property type="entry name" value="SOCS box-like"/>
    <property type="match status" value="1"/>
</dbReference>
<evidence type="ECO:0000313" key="6">
    <source>
        <dbReference type="RefSeq" id="XP_022338091.1"/>
    </source>
</evidence>
<dbReference type="SUPFAM" id="SSF48403">
    <property type="entry name" value="Ankyrin repeat"/>
    <property type="match status" value="1"/>
</dbReference>
<dbReference type="GO" id="GO:0035556">
    <property type="term" value="P:intracellular signal transduction"/>
    <property type="evidence" value="ECO:0007669"/>
    <property type="project" value="InterPro"/>
</dbReference>
<dbReference type="InterPro" id="IPR002110">
    <property type="entry name" value="Ankyrin_rpt"/>
</dbReference>
<feature type="repeat" description="ANK" evidence="3">
    <location>
        <begin position="107"/>
        <end position="139"/>
    </location>
</feature>
<dbReference type="SMART" id="SM00248">
    <property type="entry name" value="ANK"/>
    <property type="match status" value="4"/>
</dbReference>
<dbReference type="PROSITE" id="PS50225">
    <property type="entry name" value="SOCS"/>
    <property type="match status" value="1"/>
</dbReference>
<proteinExistence type="predicted"/>
<dbReference type="Pfam" id="PF07525">
    <property type="entry name" value="SOCS_box"/>
    <property type="match status" value="1"/>
</dbReference>
<feature type="repeat" description="ANK" evidence="3">
    <location>
        <begin position="34"/>
        <end position="66"/>
    </location>
</feature>
<keyword evidence="1" id="KW-0677">Repeat</keyword>
<protein>
    <submittedName>
        <fullName evidence="6">Uncharacterized protein LOC111133750</fullName>
    </submittedName>
</protein>
<dbReference type="PROSITE" id="PS50088">
    <property type="entry name" value="ANK_REPEAT"/>
    <property type="match status" value="2"/>
</dbReference>
<dbReference type="RefSeq" id="XP_022338091.1">
    <property type="nucleotide sequence ID" value="XM_022482383.1"/>
</dbReference>
<dbReference type="InterPro" id="IPR001496">
    <property type="entry name" value="SOCS_box"/>
</dbReference>